<keyword evidence="1" id="KW-1003">Cell membrane</keyword>
<feature type="domain" description="POTRA" evidence="9">
    <location>
        <begin position="208"/>
        <end position="275"/>
    </location>
</feature>
<dbReference type="PANTHER" id="PTHR37820">
    <property type="entry name" value="CELL DIVISION PROTEIN DIVIB"/>
    <property type="match status" value="1"/>
</dbReference>
<evidence type="ECO:0000256" key="7">
    <source>
        <dbReference type="SAM" id="Phobius"/>
    </source>
</evidence>
<keyword evidence="11" id="KW-1185">Reference proteome</keyword>
<name>A0ABP4XVA7_9MICO</name>
<evidence type="ECO:0000313" key="10">
    <source>
        <dbReference type="EMBL" id="GAA1793407.1"/>
    </source>
</evidence>
<evidence type="ECO:0000259" key="9">
    <source>
        <dbReference type="Pfam" id="PF08478"/>
    </source>
</evidence>
<evidence type="ECO:0000256" key="4">
    <source>
        <dbReference type="ARBA" id="ARBA00022989"/>
    </source>
</evidence>
<dbReference type="RefSeq" id="WP_344032327.1">
    <property type="nucleotide sequence ID" value="NZ_BAAAOB010000002.1"/>
</dbReference>
<dbReference type="PANTHER" id="PTHR37820:SF1">
    <property type="entry name" value="CELL DIVISION PROTEIN FTSQ"/>
    <property type="match status" value="1"/>
</dbReference>
<proteinExistence type="predicted"/>
<evidence type="ECO:0000313" key="11">
    <source>
        <dbReference type="Proteomes" id="UP001500851"/>
    </source>
</evidence>
<evidence type="ECO:0000259" key="8">
    <source>
        <dbReference type="Pfam" id="PF03799"/>
    </source>
</evidence>
<dbReference type="InterPro" id="IPR050487">
    <property type="entry name" value="FtsQ_DivIB"/>
</dbReference>
<comment type="caution">
    <text evidence="10">The sequence shown here is derived from an EMBL/GenBank/DDBJ whole genome shotgun (WGS) entry which is preliminary data.</text>
</comment>
<evidence type="ECO:0000256" key="2">
    <source>
        <dbReference type="ARBA" id="ARBA00022618"/>
    </source>
</evidence>
<evidence type="ECO:0000256" key="1">
    <source>
        <dbReference type="ARBA" id="ARBA00022475"/>
    </source>
</evidence>
<keyword evidence="5" id="KW-0131">Cell cycle</keyword>
<evidence type="ECO:0000256" key="3">
    <source>
        <dbReference type="ARBA" id="ARBA00022692"/>
    </source>
</evidence>
<accession>A0ABP4XVA7</accession>
<keyword evidence="2" id="KW-0132">Cell division</keyword>
<evidence type="ECO:0000256" key="6">
    <source>
        <dbReference type="SAM" id="MobiDB-lite"/>
    </source>
</evidence>
<feature type="region of interest" description="Disordered" evidence="6">
    <location>
        <begin position="89"/>
        <end position="109"/>
    </location>
</feature>
<dbReference type="EMBL" id="BAAAOB010000002">
    <property type="protein sequence ID" value="GAA1793407.1"/>
    <property type="molecule type" value="Genomic_DNA"/>
</dbReference>
<feature type="region of interest" description="Disordered" evidence="6">
    <location>
        <begin position="1"/>
        <end position="59"/>
    </location>
</feature>
<evidence type="ECO:0000256" key="5">
    <source>
        <dbReference type="ARBA" id="ARBA00023306"/>
    </source>
</evidence>
<feature type="transmembrane region" description="Helical" evidence="7">
    <location>
        <begin position="183"/>
        <end position="203"/>
    </location>
</feature>
<dbReference type="InterPro" id="IPR005548">
    <property type="entry name" value="Cell_div_FtsQ/DivIB_C"/>
</dbReference>
<keyword evidence="3 7" id="KW-0812">Transmembrane</keyword>
<dbReference type="Pfam" id="PF03799">
    <property type="entry name" value="FtsQ_DivIB_C"/>
    <property type="match status" value="1"/>
</dbReference>
<feature type="compositionally biased region" description="Basic and acidic residues" evidence="6">
    <location>
        <begin position="7"/>
        <end position="19"/>
    </location>
</feature>
<sequence length="402" mass="42815">MRVKRPSGFDREPEPERDAPVAPETSASDRRGGSDGGWLLRRRGSGGAAETPPSDAEATVAEVIPERAEEAQRDPSDLADVLGDARFGTADAGRAAPPERGAFSAPAGASADELATTDLSDAALDARRADGGLIAKLRARSDREPDPIRVAERDLRTATRLRRRRERREQRRFTVHTRRRRRYWLIAAGAVAALALFVAIGVLSPLMAVRDIRVTGASSVDAAKVKDALGRFDGVPLALVDDGEVHRVLAEFPLIQRYAIERIPPGTLVVQVEERIPAITVAKGKKLETYDPAGVLVGTADKRPAGVPLATGAASSPGSPAFAASAKIVRDMPDALRKQLASVTASSGQDVRFTLTNGLEVLWGEATETQKKSAVLQALLTGLKGRSVQKIDVSAPNAPVYN</sequence>
<gene>
    <name evidence="10" type="ORF">GCM10009768_22920</name>
</gene>
<organism evidence="10 11">
    <name type="scientific">Leucobacter iarius</name>
    <dbReference type="NCBI Taxonomy" id="333963"/>
    <lineage>
        <taxon>Bacteria</taxon>
        <taxon>Bacillati</taxon>
        <taxon>Actinomycetota</taxon>
        <taxon>Actinomycetes</taxon>
        <taxon>Micrococcales</taxon>
        <taxon>Microbacteriaceae</taxon>
        <taxon>Leucobacter</taxon>
    </lineage>
</organism>
<feature type="domain" description="Cell division protein FtsQ/DivIB C-terminal" evidence="8">
    <location>
        <begin position="294"/>
        <end position="393"/>
    </location>
</feature>
<evidence type="ECO:0008006" key="12">
    <source>
        <dbReference type="Google" id="ProtNLM"/>
    </source>
</evidence>
<reference evidence="11" key="1">
    <citation type="journal article" date="2019" name="Int. J. Syst. Evol. Microbiol.">
        <title>The Global Catalogue of Microorganisms (GCM) 10K type strain sequencing project: providing services to taxonomists for standard genome sequencing and annotation.</title>
        <authorList>
            <consortium name="The Broad Institute Genomics Platform"/>
            <consortium name="The Broad Institute Genome Sequencing Center for Infectious Disease"/>
            <person name="Wu L."/>
            <person name="Ma J."/>
        </authorList>
    </citation>
    <scope>NUCLEOTIDE SEQUENCE [LARGE SCALE GENOMIC DNA]</scope>
    <source>
        <strain evidence="11">JCM 14736</strain>
    </source>
</reference>
<protein>
    <recommendedName>
        <fullName evidence="12">Cell division protein FtsQ</fullName>
    </recommendedName>
</protein>
<dbReference type="Gene3D" id="3.10.20.310">
    <property type="entry name" value="membrane protein fhac"/>
    <property type="match status" value="1"/>
</dbReference>
<dbReference type="Pfam" id="PF08478">
    <property type="entry name" value="POTRA_1"/>
    <property type="match status" value="1"/>
</dbReference>
<dbReference type="Proteomes" id="UP001500851">
    <property type="component" value="Unassembled WGS sequence"/>
</dbReference>
<dbReference type="InterPro" id="IPR013685">
    <property type="entry name" value="POTRA_FtsQ_type"/>
</dbReference>
<keyword evidence="4 7" id="KW-1133">Transmembrane helix</keyword>
<keyword evidence="7" id="KW-0472">Membrane</keyword>